<keyword evidence="8 10" id="KW-0012">Acyltransferase</keyword>
<evidence type="ECO:0000256" key="3">
    <source>
        <dbReference type="ARBA" id="ARBA00011233"/>
    </source>
</evidence>
<feature type="active site" description="Proton acceptor" evidence="9">
    <location>
        <position position="190"/>
    </location>
</feature>
<evidence type="ECO:0000256" key="6">
    <source>
        <dbReference type="ARBA" id="ARBA00022679"/>
    </source>
</evidence>
<dbReference type="EC" id="2.3.1.28" evidence="4 10"/>
<evidence type="ECO:0000256" key="2">
    <source>
        <dbReference type="ARBA" id="ARBA00010571"/>
    </source>
</evidence>
<evidence type="ECO:0000313" key="12">
    <source>
        <dbReference type="EMBL" id="MBB6674686.1"/>
    </source>
</evidence>
<dbReference type="InterPro" id="IPR001707">
    <property type="entry name" value="Cmp_AcTrfase"/>
</dbReference>
<comment type="caution">
    <text evidence="12">The sequence shown here is derived from an EMBL/GenBank/DDBJ whole genome shotgun (WGS) entry which is preliminary data.</text>
</comment>
<dbReference type="PIRSF" id="PIRSF000440">
    <property type="entry name" value="CAT"/>
    <property type="match status" value="1"/>
</dbReference>
<evidence type="ECO:0000256" key="11">
    <source>
        <dbReference type="RuleBase" id="RU004156"/>
    </source>
</evidence>
<sequence>MAFQLIDRARWNREPYFMHYMQQSKCTFSMTANLNATTLLERLRARNMKLYPAFLYMIVRTAHGDPAFRTSFDDQGRLGYWDRLMPCYTIFHPEDRTFSATWTAFDDDFALFHANYVRDQERFGSAKGLWARPDMPANAISISSIPWTSFTGFHLQLYNEGEYLLPIVTGGKYFEDGRNTWLPVSLQVHHAVCDGYHASLFMNGLQQLADTCEDWLD</sequence>
<evidence type="ECO:0000256" key="10">
    <source>
        <dbReference type="RuleBase" id="RU000503"/>
    </source>
</evidence>
<evidence type="ECO:0000256" key="4">
    <source>
        <dbReference type="ARBA" id="ARBA00013235"/>
    </source>
</evidence>
<dbReference type="SUPFAM" id="SSF52777">
    <property type="entry name" value="CoA-dependent acyltransferases"/>
    <property type="match status" value="1"/>
</dbReference>
<dbReference type="InterPro" id="IPR018372">
    <property type="entry name" value="Chloramphenicol_AcTrfase_AS"/>
</dbReference>
<dbReference type="PANTHER" id="PTHR38474:SF2">
    <property type="entry name" value="CHLORAMPHENICOL ACETYLTRANSFERASE"/>
    <property type="match status" value="1"/>
</dbReference>
<dbReference type="InterPro" id="IPR023213">
    <property type="entry name" value="CAT-like_dom_sf"/>
</dbReference>
<dbReference type="SMART" id="SM01059">
    <property type="entry name" value="CAT"/>
    <property type="match status" value="1"/>
</dbReference>
<organism evidence="12 13">
    <name type="scientific">Cohnella nanjingensis</name>
    <dbReference type="NCBI Taxonomy" id="1387779"/>
    <lineage>
        <taxon>Bacteria</taxon>
        <taxon>Bacillati</taxon>
        <taxon>Bacillota</taxon>
        <taxon>Bacilli</taxon>
        <taxon>Bacillales</taxon>
        <taxon>Paenibacillaceae</taxon>
        <taxon>Cohnella</taxon>
    </lineage>
</organism>
<comment type="subunit">
    <text evidence="3">Homotrimer.</text>
</comment>
<gene>
    <name evidence="12" type="ORF">H7C19_28790</name>
</gene>
<dbReference type="Gene3D" id="3.30.559.10">
    <property type="entry name" value="Chloramphenicol acetyltransferase-like domain"/>
    <property type="match status" value="1"/>
</dbReference>
<dbReference type="GO" id="GO:0008811">
    <property type="term" value="F:chloramphenicol O-acetyltransferase activity"/>
    <property type="evidence" value="ECO:0007669"/>
    <property type="project" value="UniProtKB-EC"/>
</dbReference>
<evidence type="ECO:0000256" key="1">
    <source>
        <dbReference type="ARBA" id="ARBA00002150"/>
    </source>
</evidence>
<evidence type="ECO:0000256" key="9">
    <source>
        <dbReference type="PIRSR" id="PIRSR000440-1"/>
    </source>
</evidence>
<reference evidence="12 13" key="1">
    <citation type="submission" date="2020-08" db="EMBL/GenBank/DDBJ databases">
        <title>Cohnella phylogeny.</title>
        <authorList>
            <person name="Dunlap C."/>
        </authorList>
    </citation>
    <scope>NUCLEOTIDE SEQUENCE [LARGE SCALE GENOMIC DNA]</scope>
    <source>
        <strain evidence="12 13">DSM 28246</strain>
    </source>
</reference>
<evidence type="ECO:0000256" key="5">
    <source>
        <dbReference type="ARBA" id="ARBA00020291"/>
    </source>
</evidence>
<dbReference type="PANTHER" id="PTHR38474">
    <property type="entry name" value="SLR0299 PROTEIN"/>
    <property type="match status" value="1"/>
</dbReference>
<dbReference type="EMBL" id="JACJVP010000051">
    <property type="protein sequence ID" value="MBB6674686.1"/>
    <property type="molecule type" value="Genomic_DNA"/>
</dbReference>
<evidence type="ECO:0000256" key="7">
    <source>
        <dbReference type="ARBA" id="ARBA00023251"/>
    </source>
</evidence>
<proteinExistence type="inferred from homology"/>
<dbReference type="GO" id="GO:0046677">
    <property type="term" value="P:response to antibiotic"/>
    <property type="evidence" value="ECO:0007669"/>
    <property type="project" value="UniProtKB-KW"/>
</dbReference>
<comment type="function">
    <text evidence="1 10">This enzyme is an effector of chloramphenicol resistance in bacteria.</text>
</comment>
<protein>
    <recommendedName>
        <fullName evidence="5 10">Chloramphenicol acetyltransferase</fullName>
        <ecNumber evidence="4 10">2.3.1.28</ecNumber>
    </recommendedName>
</protein>
<dbReference type="Pfam" id="PF00302">
    <property type="entry name" value="CAT"/>
    <property type="match status" value="1"/>
</dbReference>
<dbReference type="PROSITE" id="PS00100">
    <property type="entry name" value="CAT"/>
    <property type="match status" value="1"/>
</dbReference>
<dbReference type="RefSeq" id="WP_185672546.1">
    <property type="nucleotide sequence ID" value="NZ_JACJVP010000051.1"/>
</dbReference>
<name>A0A7X0RYA5_9BACL</name>
<comment type="catalytic activity">
    <reaction evidence="10">
        <text>chloramphenicol + acetyl-CoA = chloramphenicol 3-acetate + CoA</text>
        <dbReference type="Rhea" id="RHEA:18421"/>
        <dbReference type="ChEBI" id="CHEBI:16730"/>
        <dbReference type="ChEBI" id="CHEBI:17698"/>
        <dbReference type="ChEBI" id="CHEBI:57287"/>
        <dbReference type="ChEBI" id="CHEBI:57288"/>
        <dbReference type="EC" id="2.3.1.28"/>
    </reaction>
</comment>
<dbReference type="AlphaFoldDB" id="A0A7X0RYA5"/>
<keyword evidence="13" id="KW-1185">Reference proteome</keyword>
<evidence type="ECO:0000256" key="8">
    <source>
        <dbReference type="ARBA" id="ARBA00023315"/>
    </source>
</evidence>
<keyword evidence="7 10" id="KW-0046">Antibiotic resistance</keyword>
<accession>A0A7X0RYA5</accession>
<dbReference type="Proteomes" id="UP000547209">
    <property type="component" value="Unassembled WGS sequence"/>
</dbReference>
<comment type="similarity">
    <text evidence="2 11">Belongs to the chloramphenicol acetyltransferase family.</text>
</comment>
<evidence type="ECO:0000313" key="13">
    <source>
        <dbReference type="Proteomes" id="UP000547209"/>
    </source>
</evidence>
<keyword evidence="6 10" id="KW-0808">Transferase</keyword>